<dbReference type="OMA" id="CLARMET"/>
<gene>
    <name evidence="2" type="ORF">LMJF_15_0185</name>
</gene>
<dbReference type="KEGG" id="lma:LMJF_15_0185"/>
<accession>Q4QFG5</accession>
<evidence type="ECO:0000313" key="2">
    <source>
        <dbReference type="EMBL" id="CAJ03243.1"/>
    </source>
</evidence>
<dbReference type="eggNOG" id="ENOG502SHZV">
    <property type="taxonomic scope" value="Eukaryota"/>
</dbReference>
<dbReference type="VEuPathDB" id="TriTrypDB:LMJFC_150007500"/>
<feature type="region of interest" description="Disordered" evidence="1">
    <location>
        <begin position="346"/>
        <end position="373"/>
    </location>
</feature>
<feature type="compositionally biased region" description="Basic and acidic residues" evidence="1">
    <location>
        <begin position="538"/>
        <end position="551"/>
    </location>
</feature>
<dbReference type="EMBL" id="FR796411">
    <property type="protein sequence ID" value="CAJ03243.1"/>
    <property type="molecule type" value="Genomic_DNA"/>
</dbReference>
<dbReference type="VEuPathDB" id="TriTrypDB:LMJSD75_150007100"/>
<feature type="region of interest" description="Disordered" evidence="1">
    <location>
        <begin position="258"/>
        <end position="302"/>
    </location>
</feature>
<name>Q4QFG5_LEIMA</name>
<reference evidence="2 3" key="1">
    <citation type="journal article" date="2005" name="Science">
        <title>The genome of the kinetoplastid parasite, Leishmania major.</title>
        <authorList>
            <person name="Ivens A.C."/>
            <person name="Peacock C.S."/>
            <person name="Worthey E.A."/>
            <person name="Murphy L."/>
            <person name="Aggarwal G."/>
            <person name="Berriman M."/>
            <person name="Sisk E."/>
            <person name="Rajandream M.A."/>
            <person name="Adlem E."/>
            <person name="Aert R."/>
            <person name="Anupama A."/>
            <person name="Apostolou Z."/>
            <person name="Attipoe P."/>
            <person name="Bason N."/>
            <person name="Bauser C."/>
            <person name="Beck A."/>
            <person name="Beverley S.M."/>
            <person name="Bianchettin G."/>
            <person name="Borzym K."/>
            <person name="Bothe G."/>
            <person name="Bruschi C.V."/>
            <person name="Collins M."/>
            <person name="Cadag E."/>
            <person name="Ciarloni L."/>
            <person name="Clayton C."/>
            <person name="Coulson R.M."/>
            <person name="Cronin A."/>
            <person name="Cruz A.K."/>
            <person name="Davies R.M."/>
            <person name="De Gaudenzi J."/>
            <person name="Dobson D.E."/>
            <person name="Duesterhoeft A."/>
            <person name="Fazelina G."/>
            <person name="Fosker N."/>
            <person name="Frasch A.C."/>
            <person name="Fraser A."/>
            <person name="Fuchs M."/>
            <person name="Gabel C."/>
            <person name="Goble A."/>
            <person name="Goffeau A."/>
            <person name="Harris D."/>
            <person name="Hertz-Fowler C."/>
            <person name="Hilbert H."/>
            <person name="Horn D."/>
            <person name="Huang Y."/>
            <person name="Klages S."/>
            <person name="Knights A."/>
            <person name="Kube M."/>
            <person name="Larke N."/>
            <person name="Litvin L."/>
            <person name="Lord A."/>
            <person name="Louie T."/>
            <person name="Marra M."/>
            <person name="Masuy D."/>
            <person name="Matthews K."/>
            <person name="Michaeli S."/>
            <person name="Mottram J.C."/>
            <person name="Muller-Auer S."/>
            <person name="Munden H."/>
            <person name="Nelson S."/>
            <person name="Norbertczak H."/>
            <person name="Oliver K."/>
            <person name="O'neil S."/>
            <person name="Pentony M."/>
            <person name="Pohl T.M."/>
            <person name="Price C."/>
            <person name="Purnelle B."/>
            <person name="Quail M.A."/>
            <person name="Rabbinowitsch E."/>
            <person name="Reinhardt R."/>
            <person name="Rieger M."/>
            <person name="Rinta J."/>
            <person name="Robben J."/>
            <person name="Robertson L."/>
            <person name="Ruiz J.C."/>
            <person name="Rutter S."/>
            <person name="Saunders D."/>
            <person name="Schafer M."/>
            <person name="Schein J."/>
            <person name="Schwartz D.C."/>
            <person name="Seeger K."/>
            <person name="Seyler A."/>
            <person name="Sharp S."/>
            <person name="Shin H."/>
            <person name="Sivam D."/>
            <person name="Squares R."/>
            <person name="Squares S."/>
            <person name="Tosato V."/>
            <person name="Vogt C."/>
            <person name="Volckaert G."/>
            <person name="Wambutt R."/>
            <person name="Warren T."/>
            <person name="Wedler H."/>
            <person name="Woodward J."/>
            <person name="Zhou S."/>
            <person name="Zimmermann W."/>
            <person name="Smith D.F."/>
            <person name="Blackwell J.M."/>
            <person name="Stuart K.D."/>
            <person name="Barrell B."/>
            <person name="Myler P.J."/>
        </authorList>
    </citation>
    <scope>NUCLEOTIDE SEQUENCE [LARGE SCALE GENOMIC DNA]</scope>
    <source>
        <strain evidence="3">MHOM/IL/81/Friedlin</strain>
    </source>
</reference>
<dbReference type="RefSeq" id="XP_001681933.1">
    <property type="nucleotide sequence ID" value="XM_001681881.1"/>
</dbReference>
<dbReference type="Proteomes" id="UP000000542">
    <property type="component" value="Chromosome 15"/>
</dbReference>
<dbReference type="AlphaFoldDB" id="Q4QFG5"/>
<dbReference type="InParanoid" id="Q4QFG5"/>
<dbReference type="VEuPathDB" id="TriTrypDB:LmjF.15.0185"/>
<organism evidence="2 3">
    <name type="scientific">Leishmania major</name>
    <dbReference type="NCBI Taxonomy" id="5664"/>
    <lineage>
        <taxon>Eukaryota</taxon>
        <taxon>Discoba</taxon>
        <taxon>Euglenozoa</taxon>
        <taxon>Kinetoplastea</taxon>
        <taxon>Metakinetoplastina</taxon>
        <taxon>Trypanosomatida</taxon>
        <taxon>Trypanosomatidae</taxon>
        <taxon>Leishmaniinae</taxon>
        <taxon>Leishmania</taxon>
    </lineage>
</organism>
<dbReference type="SMR" id="Q4QFG5"/>
<feature type="region of interest" description="Disordered" evidence="1">
    <location>
        <begin position="514"/>
        <end position="586"/>
    </location>
</feature>
<keyword evidence="3" id="KW-1185">Reference proteome</keyword>
<dbReference type="VEuPathDB" id="TriTrypDB:LMJLV39_150007100"/>
<dbReference type="GeneID" id="5650373"/>
<feature type="compositionally biased region" description="Polar residues" evidence="1">
    <location>
        <begin position="280"/>
        <end position="293"/>
    </location>
</feature>
<sequence>MMETPVHHDAAAVDAYAEASIPASSTAVVNPTTVAPSAELDYAAQRQDAAIDTLPSDAFCVSPPTMAQVPHPRLEDGVETAAPSAGTPVPSLSATTTTTAVARESSHPHLHLLHIIQQQQERIAVLQASLAHAARSAQSSYEALESLQGKPRVPACTGRIRAVSVASSPVGRASAPLASIAEVASAVANTVRWADSVVVTPVPTSPVSCGSFTEWKDDLPQAECCSHTPSSPSTAPATFSPLPVVLLDITSMFTTRSTPAAAAHPEMQPSSLSTHRRSSETQTDFVATESTTPTDKDIGGSSDATRQLMDQLRGELAGAQRRLPTADTSVLWHRASMLALQQRCSPNVSSREPADAVSSCHGDSGASRRVDSVSGVDGASCEGAATECLVHDDKRKDMKELQRLRLLLRFSELKKDSDRLAEVEGALRESSAAQLRLRQRCDCLERENSQRGDCLRAIVSCIETTLAASSSGTVGNRRDGSTATAAASIEMSDRLASLLRYVLHLCTDAALSPSAHKSPLPLPHPSPPKARQSTVQSRQDRLHKAVSDSRHGGRSLPFRPLSRMASWNGSGAAAAAALGERRASKH</sequence>
<proteinExistence type="predicted"/>
<protein>
    <submittedName>
        <fullName evidence="2">Uncharacterized protein</fullName>
    </submittedName>
</protein>
<dbReference type="HOGENOM" id="CLU_465766_0_0_1"/>
<reference evidence="2 3" key="2">
    <citation type="journal article" date="2011" name="Genome Res.">
        <title>Chromosome and gene copy number variation allow major structural change between species and strains of Leishmania.</title>
        <authorList>
            <person name="Rogers M.B."/>
            <person name="Hilley J.D."/>
            <person name="Dickens N.J."/>
            <person name="Wilkes J."/>
            <person name="Bates P.A."/>
            <person name="Depledge D.P."/>
            <person name="Harris D."/>
            <person name="Her Y."/>
            <person name="Herzyk P."/>
            <person name="Imamura H."/>
            <person name="Otto T.D."/>
            <person name="Sanders M."/>
            <person name="Seeger K."/>
            <person name="Dujardin J.C."/>
            <person name="Berriman M."/>
            <person name="Smith D.F."/>
            <person name="Hertz-Fowler C."/>
            <person name="Mottram J.C."/>
        </authorList>
    </citation>
    <scope>NUCLEOTIDE SEQUENCE [LARGE SCALE GENOMIC DNA]</scope>
    <source>
        <strain evidence="3">MHOM/IL/81/Friedlin</strain>
    </source>
</reference>
<evidence type="ECO:0000313" key="3">
    <source>
        <dbReference type="Proteomes" id="UP000000542"/>
    </source>
</evidence>
<evidence type="ECO:0000256" key="1">
    <source>
        <dbReference type="SAM" id="MobiDB-lite"/>
    </source>
</evidence>